<feature type="compositionally biased region" description="Polar residues" evidence="1">
    <location>
        <begin position="86"/>
        <end position="95"/>
    </location>
</feature>
<proteinExistence type="predicted"/>
<organism evidence="2 3">
    <name type="scientific">Ilyodon furcidens</name>
    <name type="common">goldbreast splitfin</name>
    <dbReference type="NCBI Taxonomy" id="33524"/>
    <lineage>
        <taxon>Eukaryota</taxon>
        <taxon>Metazoa</taxon>
        <taxon>Chordata</taxon>
        <taxon>Craniata</taxon>
        <taxon>Vertebrata</taxon>
        <taxon>Euteleostomi</taxon>
        <taxon>Actinopterygii</taxon>
        <taxon>Neopterygii</taxon>
        <taxon>Teleostei</taxon>
        <taxon>Neoteleostei</taxon>
        <taxon>Acanthomorphata</taxon>
        <taxon>Ovalentaria</taxon>
        <taxon>Atherinomorphae</taxon>
        <taxon>Cyprinodontiformes</taxon>
        <taxon>Goodeidae</taxon>
        <taxon>Ilyodon</taxon>
    </lineage>
</organism>
<name>A0ABV0TAW7_9TELE</name>
<dbReference type="EMBL" id="JAHRIQ010024037">
    <property type="protein sequence ID" value="MEQ2228697.1"/>
    <property type="molecule type" value="Genomic_DNA"/>
</dbReference>
<dbReference type="Proteomes" id="UP001482620">
    <property type="component" value="Unassembled WGS sequence"/>
</dbReference>
<protein>
    <submittedName>
        <fullName evidence="2">Uncharacterized protein</fullName>
    </submittedName>
</protein>
<evidence type="ECO:0000313" key="2">
    <source>
        <dbReference type="EMBL" id="MEQ2228697.1"/>
    </source>
</evidence>
<keyword evidence="3" id="KW-1185">Reference proteome</keyword>
<sequence>MKQGEVMSCTLNLIICHTNQIIHSGSPSVNTDRMRNTAAGLCHSVVPYMVEQSSYPSGRMLVVNPVLRKISLLVPVDSAASKRDQSTGTNQTGTKPGQVPARPAPSLAPQRPENG</sequence>
<gene>
    <name evidence="2" type="ORF">ILYODFUR_011466</name>
</gene>
<evidence type="ECO:0000313" key="3">
    <source>
        <dbReference type="Proteomes" id="UP001482620"/>
    </source>
</evidence>
<accession>A0ABV0TAW7</accession>
<feature type="region of interest" description="Disordered" evidence="1">
    <location>
        <begin position="77"/>
        <end position="115"/>
    </location>
</feature>
<evidence type="ECO:0000256" key="1">
    <source>
        <dbReference type="SAM" id="MobiDB-lite"/>
    </source>
</evidence>
<reference evidence="2 3" key="1">
    <citation type="submission" date="2021-06" db="EMBL/GenBank/DDBJ databases">
        <authorList>
            <person name="Palmer J.M."/>
        </authorList>
    </citation>
    <scope>NUCLEOTIDE SEQUENCE [LARGE SCALE GENOMIC DNA]</scope>
    <source>
        <strain evidence="3">if_2019</strain>
        <tissue evidence="2">Muscle</tissue>
    </source>
</reference>
<comment type="caution">
    <text evidence="2">The sequence shown here is derived from an EMBL/GenBank/DDBJ whole genome shotgun (WGS) entry which is preliminary data.</text>
</comment>